<organism evidence="2 3">
    <name type="scientific">Tetrabaena socialis</name>
    <dbReference type="NCBI Taxonomy" id="47790"/>
    <lineage>
        <taxon>Eukaryota</taxon>
        <taxon>Viridiplantae</taxon>
        <taxon>Chlorophyta</taxon>
        <taxon>core chlorophytes</taxon>
        <taxon>Chlorophyceae</taxon>
        <taxon>CS clade</taxon>
        <taxon>Chlamydomonadales</taxon>
        <taxon>Tetrabaenaceae</taxon>
        <taxon>Tetrabaena</taxon>
    </lineage>
</organism>
<dbReference type="PANTHER" id="PTHR21678:SF0">
    <property type="entry name" value="C3H1-TYPE DOMAIN-CONTAINING PROTEIN"/>
    <property type="match status" value="1"/>
</dbReference>
<feature type="region of interest" description="Disordered" evidence="1">
    <location>
        <begin position="355"/>
        <end position="388"/>
    </location>
</feature>
<evidence type="ECO:0000256" key="1">
    <source>
        <dbReference type="SAM" id="MobiDB-lite"/>
    </source>
</evidence>
<proteinExistence type="predicted"/>
<dbReference type="EMBL" id="PGGS01000040">
    <property type="protein sequence ID" value="PNH11042.1"/>
    <property type="molecule type" value="Genomic_DNA"/>
</dbReference>
<feature type="compositionally biased region" description="Low complexity" evidence="1">
    <location>
        <begin position="114"/>
        <end position="139"/>
    </location>
</feature>
<evidence type="ECO:0000313" key="2">
    <source>
        <dbReference type="EMBL" id="PNH11042.1"/>
    </source>
</evidence>
<feature type="region of interest" description="Disordered" evidence="1">
    <location>
        <begin position="107"/>
        <end position="162"/>
    </location>
</feature>
<keyword evidence="3" id="KW-1185">Reference proteome</keyword>
<dbReference type="PANTHER" id="PTHR21678">
    <property type="entry name" value="GROWTH INHIBITION AND DIFFERENTIATION RELATED PROTEIN 88"/>
    <property type="match status" value="1"/>
</dbReference>
<dbReference type="OrthoDB" id="5418203at2759"/>
<sequence>MPPDAGGEGDDEEAELRAQLAGLQEEDPAYCAVLSDLAVLALNKKVVPAVQKVVPAVQKVAPAEQKVAPAVQKVAPAAQKAAPEPEPAAAVSEASAAAGCSAIRGGGSRSVVKTGSSGRAGSGSTEGTTASSGSSRSTASGGGTGSTGSNTGSTGSTGLSSSSANIAGAGSGGCRGSAVGRGAGGQAGNGGPGAGGGGGGGGGSVRGGSGCARGGSDNARGGSDRDSDDGMSQAMRAAVGGCTHVVEVYGLTTAIRTVDLEEFLEAVSPQDGRPLPLVRWVDDNHALFVCPDGATALLLLQEEQDIFSLRPYEEASAASKAMAKAELLPPRERPKTTAAVAKKMLSHALGMNQLRDREGERDLAAKRKAAKEMRRERAAKLAETWDDP</sequence>
<reference evidence="2 3" key="1">
    <citation type="journal article" date="2017" name="Mol. Biol. Evol.">
        <title>The 4-celled Tetrabaena socialis nuclear genome reveals the essential components for genetic control of cell number at the origin of multicellularity in the volvocine lineage.</title>
        <authorList>
            <person name="Featherston J."/>
            <person name="Arakaki Y."/>
            <person name="Hanschen E.R."/>
            <person name="Ferris P.J."/>
            <person name="Michod R.E."/>
            <person name="Olson B.J.S.C."/>
            <person name="Nozaki H."/>
            <person name="Durand P.M."/>
        </authorList>
    </citation>
    <scope>NUCLEOTIDE SEQUENCE [LARGE SCALE GENOMIC DNA]</scope>
    <source>
        <strain evidence="2 3">NIES-571</strain>
    </source>
</reference>
<feature type="region of interest" description="Disordered" evidence="1">
    <location>
        <begin position="190"/>
        <end position="233"/>
    </location>
</feature>
<gene>
    <name evidence="2" type="ORF">TSOC_002176</name>
</gene>
<name>A0A2J8AEW1_9CHLO</name>
<dbReference type="Proteomes" id="UP000236333">
    <property type="component" value="Unassembled WGS sequence"/>
</dbReference>
<comment type="caution">
    <text evidence="2">The sequence shown here is derived from an EMBL/GenBank/DDBJ whole genome shotgun (WGS) entry which is preliminary data.</text>
</comment>
<feature type="compositionally biased region" description="Gly residues" evidence="1">
    <location>
        <begin position="190"/>
        <end position="213"/>
    </location>
</feature>
<dbReference type="AlphaFoldDB" id="A0A2J8AEW1"/>
<protein>
    <submittedName>
        <fullName evidence="2">R3H and coiled-coil domain-containing protein 1</fullName>
    </submittedName>
</protein>
<feature type="compositionally biased region" description="Low complexity" evidence="1">
    <location>
        <begin position="147"/>
        <end position="162"/>
    </location>
</feature>
<evidence type="ECO:0000313" key="3">
    <source>
        <dbReference type="Proteomes" id="UP000236333"/>
    </source>
</evidence>
<feature type="compositionally biased region" description="Basic and acidic residues" evidence="1">
    <location>
        <begin position="355"/>
        <end position="380"/>
    </location>
</feature>
<dbReference type="InterPro" id="IPR039884">
    <property type="entry name" value="R3HC1/R3HCL"/>
</dbReference>
<accession>A0A2J8AEW1</accession>